<accession>G2YTM2</accession>
<protein>
    <submittedName>
        <fullName evidence="1">Uncharacterized protein</fullName>
    </submittedName>
</protein>
<sequence>MNLGAQFNRIPNRSSDPLFRLWTPSTTTQTSWHPQGTPRTCLSGCESVTVCHCDCGDEKV</sequence>
<name>G2YTM2_BOTF4</name>
<reference evidence="2" key="1">
    <citation type="journal article" date="2011" name="PLoS Genet.">
        <title>Genomic analysis of the necrotrophic fungal pathogens Sclerotinia sclerotiorum and Botrytis cinerea.</title>
        <authorList>
            <person name="Amselem J."/>
            <person name="Cuomo C.A."/>
            <person name="van Kan J.A."/>
            <person name="Viaud M."/>
            <person name="Benito E.P."/>
            <person name="Couloux A."/>
            <person name="Coutinho P.M."/>
            <person name="de Vries R.P."/>
            <person name="Dyer P.S."/>
            <person name="Fillinger S."/>
            <person name="Fournier E."/>
            <person name="Gout L."/>
            <person name="Hahn M."/>
            <person name="Kohn L."/>
            <person name="Lapalu N."/>
            <person name="Plummer K.M."/>
            <person name="Pradier J.M."/>
            <person name="Quevillon E."/>
            <person name="Sharon A."/>
            <person name="Simon A."/>
            <person name="ten Have A."/>
            <person name="Tudzynski B."/>
            <person name="Tudzynski P."/>
            <person name="Wincker P."/>
            <person name="Andrew M."/>
            <person name="Anthouard V."/>
            <person name="Beever R.E."/>
            <person name="Beffa R."/>
            <person name="Benoit I."/>
            <person name="Bouzid O."/>
            <person name="Brault B."/>
            <person name="Chen Z."/>
            <person name="Choquer M."/>
            <person name="Collemare J."/>
            <person name="Cotton P."/>
            <person name="Danchin E.G."/>
            <person name="Da Silva C."/>
            <person name="Gautier A."/>
            <person name="Giraud C."/>
            <person name="Giraud T."/>
            <person name="Gonzalez C."/>
            <person name="Grossetete S."/>
            <person name="Guldener U."/>
            <person name="Henrissat B."/>
            <person name="Howlett B.J."/>
            <person name="Kodira C."/>
            <person name="Kretschmer M."/>
            <person name="Lappartient A."/>
            <person name="Leroch M."/>
            <person name="Levis C."/>
            <person name="Mauceli E."/>
            <person name="Neuveglise C."/>
            <person name="Oeser B."/>
            <person name="Pearson M."/>
            <person name="Poulain J."/>
            <person name="Poussereau N."/>
            <person name="Quesneville H."/>
            <person name="Rascle C."/>
            <person name="Schumacher J."/>
            <person name="Segurens B."/>
            <person name="Sexton A."/>
            <person name="Silva E."/>
            <person name="Sirven C."/>
            <person name="Soanes D.M."/>
            <person name="Talbot N.J."/>
            <person name="Templeton M."/>
            <person name="Yandava C."/>
            <person name="Yarden O."/>
            <person name="Zeng Q."/>
            <person name="Rollins J.A."/>
            <person name="Lebrun M.H."/>
            <person name="Dickman M."/>
        </authorList>
    </citation>
    <scope>NUCLEOTIDE SEQUENCE [LARGE SCALE GENOMIC DNA]</scope>
    <source>
        <strain evidence="2">T4</strain>
    </source>
</reference>
<dbReference type="HOGENOM" id="CLU_2941484_0_0_1"/>
<proteinExistence type="predicted"/>
<evidence type="ECO:0000313" key="2">
    <source>
        <dbReference type="Proteomes" id="UP000008177"/>
    </source>
</evidence>
<dbReference type="InParanoid" id="G2YTM2"/>
<evidence type="ECO:0000313" key="1">
    <source>
        <dbReference type="EMBL" id="CCD54782.1"/>
    </source>
</evidence>
<dbReference type="EMBL" id="FQ790352">
    <property type="protein sequence ID" value="CCD54782.1"/>
    <property type="molecule type" value="Genomic_DNA"/>
</dbReference>
<organism evidence="1 2">
    <name type="scientific">Botryotinia fuckeliana (strain T4)</name>
    <name type="common">Noble rot fungus</name>
    <name type="synonym">Botrytis cinerea</name>
    <dbReference type="NCBI Taxonomy" id="999810"/>
    <lineage>
        <taxon>Eukaryota</taxon>
        <taxon>Fungi</taxon>
        <taxon>Dikarya</taxon>
        <taxon>Ascomycota</taxon>
        <taxon>Pezizomycotina</taxon>
        <taxon>Leotiomycetes</taxon>
        <taxon>Helotiales</taxon>
        <taxon>Sclerotiniaceae</taxon>
        <taxon>Botrytis</taxon>
    </lineage>
</organism>
<dbReference type="AlphaFoldDB" id="G2YTM2"/>
<gene>
    <name evidence="1" type="ORF">BofuT4_uP160710.1</name>
</gene>
<dbReference type="Proteomes" id="UP000008177">
    <property type="component" value="Unplaced contigs"/>
</dbReference>